<dbReference type="OrthoDB" id="2246538at2"/>
<dbReference type="AlphaFoldDB" id="A0A4P6YXC1"/>
<keyword evidence="2" id="KW-1185">Reference proteome</keyword>
<protein>
    <submittedName>
        <fullName evidence="1">Uncharacterized protein</fullName>
    </submittedName>
</protein>
<proteinExistence type="predicted"/>
<reference evidence="2" key="1">
    <citation type="submission" date="2019-03" db="EMBL/GenBank/DDBJ databases">
        <title>Weissella sp. 26KH-42 Genome sequencing.</title>
        <authorList>
            <person name="Heo J."/>
            <person name="Kim S.-J."/>
            <person name="Kim J.-S."/>
            <person name="Hong S.-B."/>
            <person name="Kwon S.-W."/>
        </authorList>
    </citation>
    <scope>NUCLEOTIDE SEQUENCE [LARGE SCALE GENOMIC DNA]</scope>
    <source>
        <strain evidence="2">26KH-42</strain>
    </source>
</reference>
<sequence>MMPVLNRTKQWLRKNDFEYKKAYIRPMMVPEHVYVLKFGRADHINSRVIVKYKHSFIGRLTVKELDLRLHGQHNPRIFASEDDLLDYLENHLEKINLDAYKHPERMSEAQPK</sequence>
<gene>
    <name evidence="1" type="ORF">EQG49_12180</name>
</gene>
<name>A0A4P6YXC1_9LACO</name>
<evidence type="ECO:0000313" key="2">
    <source>
        <dbReference type="Proteomes" id="UP000292886"/>
    </source>
</evidence>
<organism evidence="1 2">
    <name type="scientific">Periweissella cryptocerci</name>
    <dbReference type="NCBI Taxonomy" id="2506420"/>
    <lineage>
        <taxon>Bacteria</taxon>
        <taxon>Bacillati</taxon>
        <taxon>Bacillota</taxon>
        <taxon>Bacilli</taxon>
        <taxon>Lactobacillales</taxon>
        <taxon>Lactobacillaceae</taxon>
        <taxon>Periweissella</taxon>
    </lineage>
</organism>
<dbReference type="EMBL" id="CP037940">
    <property type="protein sequence ID" value="QBO37520.1"/>
    <property type="molecule type" value="Genomic_DNA"/>
</dbReference>
<accession>A0A4P6YXC1</accession>
<dbReference type="RefSeq" id="WP_133364597.1">
    <property type="nucleotide sequence ID" value="NZ_CP037940.1"/>
</dbReference>
<dbReference type="Proteomes" id="UP000292886">
    <property type="component" value="Chromosome"/>
</dbReference>
<dbReference type="KEGG" id="wei:EQG49_12180"/>
<evidence type="ECO:0000313" key="1">
    <source>
        <dbReference type="EMBL" id="QBO37520.1"/>
    </source>
</evidence>